<accession>A0ABQ2L8K2</accession>
<dbReference type="InterPro" id="IPR035965">
    <property type="entry name" value="PAS-like_dom_sf"/>
</dbReference>
<reference evidence="5" key="1">
    <citation type="journal article" date="2019" name="Int. J. Syst. Evol. Microbiol.">
        <title>The Global Catalogue of Microorganisms (GCM) 10K type strain sequencing project: providing services to taxonomists for standard genome sequencing and annotation.</title>
        <authorList>
            <consortium name="The Broad Institute Genomics Platform"/>
            <consortium name="The Broad Institute Genome Sequencing Center for Infectious Disease"/>
            <person name="Wu L."/>
            <person name="Ma J."/>
        </authorList>
    </citation>
    <scope>NUCLEOTIDE SEQUENCE [LARGE SCALE GENOMIC DNA]</scope>
    <source>
        <strain evidence="5">CGMCC 1.6964</strain>
    </source>
</reference>
<keyword evidence="1" id="KW-0472">Membrane</keyword>
<gene>
    <name evidence="4" type="ORF">GCM10010969_34040</name>
</gene>
<evidence type="ECO:0008006" key="6">
    <source>
        <dbReference type="Google" id="ProtNLM"/>
    </source>
</evidence>
<dbReference type="CDD" id="cd01949">
    <property type="entry name" value="GGDEF"/>
    <property type="match status" value="1"/>
</dbReference>
<dbReference type="SUPFAM" id="SSF55785">
    <property type="entry name" value="PYP-like sensor domain (PAS domain)"/>
    <property type="match status" value="1"/>
</dbReference>
<feature type="domain" description="GGDEF" evidence="3">
    <location>
        <begin position="197"/>
        <end position="322"/>
    </location>
</feature>
<evidence type="ECO:0000259" key="3">
    <source>
        <dbReference type="PROSITE" id="PS50887"/>
    </source>
</evidence>
<feature type="transmembrane region" description="Helical" evidence="1">
    <location>
        <begin position="6"/>
        <end position="23"/>
    </location>
</feature>
<evidence type="ECO:0000313" key="5">
    <source>
        <dbReference type="Proteomes" id="UP000606653"/>
    </source>
</evidence>
<dbReference type="Gene3D" id="3.30.70.270">
    <property type="match status" value="1"/>
</dbReference>
<dbReference type="InterPro" id="IPR029787">
    <property type="entry name" value="Nucleotide_cyclase"/>
</dbReference>
<name>A0ABQ2L8K2_9BACL</name>
<evidence type="ECO:0000259" key="2">
    <source>
        <dbReference type="PROSITE" id="PS50113"/>
    </source>
</evidence>
<dbReference type="InterPro" id="IPR052155">
    <property type="entry name" value="Biofilm_reg_signaling"/>
</dbReference>
<dbReference type="PANTHER" id="PTHR44757:SF2">
    <property type="entry name" value="BIOFILM ARCHITECTURE MAINTENANCE PROTEIN MBAA"/>
    <property type="match status" value="1"/>
</dbReference>
<proteinExistence type="predicted"/>
<dbReference type="NCBIfam" id="TIGR00254">
    <property type="entry name" value="GGDEF"/>
    <property type="match status" value="1"/>
</dbReference>
<dbReference type="Gene3D" id="3.30.450.20">
    <property type="entry name" value="PAS domain"/>
    <property type="match status" value="1"/>
</dbReference>
<dbReference type="PANTHER" id="PTHR44757">
    <property type="entry name" value="DIGUANYLATE CYCLASE DGCP"/>
    <property type="match status" value="1"/>
</dbReference>
<dbReference type="InterPro" id="IPR000014">
    <property type="entry name" value="PAS"/>
</dbReference>
<dbReference type="RefSeq" id="WP_018978172.1">
    <property type="nucleotide sequence ID" value="NZ_BMLN01000012.1"/>
</dbReference>
<evidence type="ECO:0000313" key="4">
    <source>
        <dbReference type="EMBL" id="GGO06488.1"/>
    </source>
</evidence>
<dbReference type="SMART" id="SM00267">
    <property type="entry name" value="GGDEF"/>
    <property type="match status" value="1"/>
</dbReference>
<dbReference type="Pfam" id="PF00990">
    <property type="entry name" value="GGDEF"/>
    <property type="match status" value="1"/>
</dbReference>
<keyword evidence="1" id="KW-0812">Transmembrane</keyword>
<organism evidence="4 5">
    <name type="scientific">Saccharibacillus kuerlensis</name>
    <dbReference type="NCBI Taxonomy" id="459527"/>
    <lineage>
        <taxon>Bacteria</taxon>
        <taxon>Bacillati</taxon>
        <taxon>Bacillota</taxon>
        <taxon>Bacilli</taxon>
        <taxon>Bacillales</taxon>
        <taxon>Paenibacillaceae</taxon>
        <taxon>Saccharibacillus</taxon>
    </lineage>
</organism>
<keyword evidence="1" id="KW-1133">Transmembrane helix</keyword>
<dbReference type="PROSITE" id="PS50887">
    <property type="entry name" value="GGDEF"/>
    <property type="match status" value="1"/>
</dbReference>
<dbReference type="InterPro" id="IPR000700">
    <property type="entry name" value="PAS-assoc_C"/>
</dbReference>
<dbReference type="SUPFAM" id="SSF55073">
    <property type="entry name" value="Nucleotide cyclase"/>
    <property type="match status" value="1"/>
</dbReference>
<feature type="domain" description="PAC" evidence="2">
    <location>
        <begin position="112"/>
        <end position="168"/>
    </location>
</feature>
<dbReference type="Proteomes" id="UP000606653">
    <property type="component" value="Unassembled WGS sequence"/>
</dbReference>
<dbReference type="NCBIfam" id="TIGR00229">
    <property type="entry name" value="sensory_box"/>
    <property type="match status" value="1"/>
</dbReference>
<protein>
    <recommendedName>
        <fullName evidence="6">GGDEF domain-containing protein</fullName>
    </recommendedName>
</protein>
<dbReference type="PROSITE" id="PS50113">
    <property type="entry name" value="PAC"/>
    <property type="match status" value="1"/>
</dbReference>
<dbReference type="InterPro" id="IPR000160">
    <property type="entry name" value="GGDEF_dom"/>
</dbReference>
<evidence type="ECO:0000256" key="1">
    <source>
        <dbReference type="SAM" id="Phobius"/>
    </source>
</evidence>
<sequence>MTQIMIALLTGAIISYTFLTYQYKRLVKNKKQRSDNEKMLIGLVENSRDGFYHFEVKPKWKFRYSYPPFEVTFGKEQGELVYDNPLMAFERVHPDDRDQLFKKVKGEIDYDKPVIYRIAMGEEAFNKGEYRLFEEYTTPVYQDGELVAIQGILRDITEKKELEEKLEYRITHDSLTGVYNREYFDRQMEKYEEEEDTAFGIIIIDLDNLKITNDTYGHRQGDRLIKEAAGILKTYSSKKVVVSRVGGDEFVILLVGTNSEEIEGLVQRIHNDVNIYNSNNQDIEVHLSVGYAFSEQSIGKMENVYMEADRKMYENKRKRKGR</sequence>
<dbReference type="InterPro" id="IPR043128">
    <property type="entry name" value="Rev_trsase/Diguanyl_cyclase"/>
</dbReference>
<comment type="caution">
    <text evidence="4">The sequence shown here is derived from an EMBL/GenBank/DDBJ whole genome shotgun (WGS) entry which is preliminary data.</text>
</comment>
<dbReference type="EMBL" id="BMLN01000012">
    <property type="protein sequence ID" value="GGO06488.1"/>
    <property type="molecule type" value="Genomic_DNA"/>
</dbReference>
<keyword evidence="5" id="KW-1185">Reference proteome</keyword>